<organism evidence="5 6">
    <name type="scientific">Massilimicrobiota timonensis</name>
    <dbReference type="NCBI Taxonomy" id="1776392"/>
    <lineage>
        <taxon>Bacteria</taxon>
        <taxon>Bacillati</taxon>
        <taxon>Bacillota</taxon>
        <taxon>Erysipelotrichia</taxon>
        <taxon>Erysipelotrichales</taxon>
        <taxon>Erysipelotrichaceae</taxon>
        <taxon>Massilimicrobiota</taxon>
    </lineage>
</organism>
<dbReference type="Pfam" id="PF00232">
    <property type="entry name" value="Glyco_hydro_1"/>
    <property type="match status" value="1"/>
</dbReference>
<comment type="similarity">
    <text evidence="1 4">Belongs to the glycosyl hydrolase 1 family.</text>
</comment>
<dbReference type="InterPro" id="IPR001360">
    <property type="entry name" value="Glyco_hydro_1"/>
</dbReference>
<sequence>MINILEYDDIEFPQDFLWGATTAGQQVEGNNNSFYDDEEICPKTAYGGVPYLKAGKACNSYEMYQEDIQLLKQMNLNTYRMSLEWSRIEPVEGVFNEKEIQHYKDVLKALKEANIKVCLTLHHNSHPVWFHKKKAFETMENLPYFLRYVKKVVPELDEYVDYWLTLNEMNIIFEYTIEESINMLQYHAKAYHMIKKYSSKPVSCPINYAEKKPMRGTNDLPDRIMAEYIDYMENEFMFHAIRTGEIVVPFHDVVKMKELKDTCDFWSVNVYTRQLINSRKKVFRFDRYEASSIHALDVPYFSDDICPEVIYHCLTRLKDKPVLISENGIACKNDEYRIVYIASILQAVKQAMDDGVKVLGYLHWSLLDNWEWGTYVPTFGLASVDHTTYQRKLKPSAYFYGDITKNGKMTKEIIRKHYNHL</sequence>
<dbReference type="EMBL" id="JAUDCK010000004">
    <property type="protein sequence ID" value="MDM8195113.1"/>
    <property type="molecule type" value="Genomic_DNA"/>
</dbReference>
<gene>
    <name evidence="5" type="ORF">QUV98_02145</name>
</gene>
<reference evidence="6" key="1">
    <citation type="submission" date="2023-06" db="EMBL/GenBank/DDBJ databases">
        <title>Identification and characterization of horizontal gene transfer across gut microbiota members of farm animals based on homology search.</title>
        <authorList>
            <person name="Zeman M."/>
            <person name="Kubasova T."/>
            <person name="Jahodarova E."/>
            <person name="Nykrynova M."/>
            <person name="Rychlik I."/>
        </authorList>
    </citation>
    <scope>NUCLEOTIDE SEQUENCE [LARGE SCALE GENOMIC DNA]</scope>
    <source>
        <strain evidence="6">ET341</strain>
    </source>
</reference>
<dbReference type="Gene3D" id="3.20.20.80">
    <property type="entry name" value="Glycosidases"/>
    <property type="match status" value="1"/>
</dbReference>
<reference evidence="5 6" key="2">
    <citation type="submission" date="2023-06" db="EMBL/GenBank/DDBJ databases">
        <authorList>
            <person name="Zeman M."/>
            <person name="Kubasova T."/>
            <person name="Jahodarova E."/>
            <person name="Nykrynova M."/>
            <person name="Rychlik I."/>
        </authorList>
    </citation>
    <scope>NUCLEOTIDE SEQUENCE [LARGE SCALE GENOMIC DNA]</scope>
    <source>
        <strain evidence="5 6">ET341</strain>
    </source>
</reference>
<accession>A0ABT7UG32</accession>
<evidence type="ECO:0000256" key="2">
    <source>
        <dbReference type="ARBA" id="ARBA00022801"/>
    </source>
</evidence>
<evidence type="ECO:0000256" key="4">
    <source>
        <dbReference type="RuleBase" id="RU003690"/>
    </source>
</evidence>
<proteinExistence type="inferred from homology"/>
<name>A0ABT7UG32_9FIRM</name>
<evidence type="ECO:0000256" key="1">
    <source>
        <dbReference type="ARBA" id="ARBA00010838"/>
    </source>
</evidence>
<comment type="caution">
    <text evidence="5">The sequence shown here is derived from an EMBL/GenBank/DDBJ whole genome shotgun (WGS) entry which is preliminary data.</text>
</comment>
<dbReference type="RefSeq" id="WP_087936143.1">
    <property type="nucleotide sequence ID" value="NZ_JAUDCK010000004.1"/>
</dbReference>
<evidence type="ECO:0000256" key="3">
    <source>
        <dbReference type="ARBA" id="ARBA00023295"/>
    </source>
</evidence>
<keyword evidence="3" id="KW-0326">Glycosidase</keyword>
<dbReference type="PRINTS" id="PR00131">
    <property type="entry name" value="GLHYDRLASE1"/>
</dbReference>
<keyword evidence="6" id="KW-1185">Reference proteome</keyword>
<dbReference type="PANTHER" id="PTHR10353">
    <property type="entry name" value="GLYCOSYL HYDROLASE"/>
    <property type="match status" value="1"/>
</dbReference>
<dbReference type="SUPFAM" id="SSF51445">
    <property type="entry name" value="(Trans)glycosidases"/>
    <property type="match status" value="1"/>
</dbReference>
<keyword evidence="2" id="KW-0378">Hydrolase</keyword>
<dbReference type="InterPro" id="IPR017853">
    <property type="entry name" value="GH"/>
</dbReference>
<evidence type="ECO:0000313" key="5">
    <source>
        <dbReference type="EMBL" id="MDM8195113.1"/>
    </source>
</evidence>
<dbReference type="PANTHER" id="PTHR10353:SF209">
    <property type="entry name" value="GALACTOLIPID GALACTOSYLTRANSFERASE SFR2, CHLOROPLASTIC"/>
    <property type="match status" value="1"/>
</dbReference>
<evidence type="ECO:0000313" key="6">
    <source>
        <dbReference type="Proteomes" id="UP001529275"/>
    </source>
</evidence>
<dbReference type="Proteomes" id="UP001529275">
    <property type="component" value="Unassembled WGS sequence"/>
</dbReference>
<protein>
    <submittedName>
        <fullName evidence="5">Family 1 glycosylhydrolase</fullName>
    </submittedName>
</protein>